<name>A0ABD6DGT7_9EURY</name>
<feature type="coiled-coil region" evidence="1">
    <location>
        <begin position="502"/>
        <end position="564"/>
    </location>
</feature>
<gene>
    <name evidence="3" type="ORF">ACFSBL_01845</name>
</gene>
<reference evidence="3 4" key="1">
    <citation type="journal article" date="2019" name="Int. J. Syst. Evol. Microbiol.">
        <title>The Global Catalogue of Microorganisms (GCM) 10K type strain sequencing project: providing services to taxonomists for standard genome sequencing and annotation.</title>
        <authorList>
            <consortium name="The Broad Institute Genomics Platform"/>
            <consortium name="The Broad Institute Genome Sequencing Center for Infectious Disease"/>
            <person name="Wu L."/>
            <person name="Ma J."/>
        </authorList>
    </citation>
    <scope>NUCLEOTIDE SEQUENCE [LARGE SCALE GENOMIC DNA]</scope>
    <source>
        <strain evidence="3 4">CGMCC 1.10390</strain>
    </source>
</reference>
<dbReference type="SUPFAM" id="SSF57997">
    <property type="entry name" value="Tropomyosin"/>
    <property type="match status" value="1"/>
</dbReference>
<feature type="compositionally biased region" description="Low complexity" evidence="2">
    <location>
        <begin position="166"/>
        <end position="178"/>
    </location>
</feature>
<sequence length="676" mass="71845">MTKFVNSAEDNSRDDIVVTFRIESERSDDARVRLVHDCLENEAMARGITFREEHDPENWSVENGRLVWTRRVNGDSQLLTGYDVHPDALSGVDLEAAPALASVDTAHPVLRAGGGEEVGEGVSAPDADPAAGPDETGDDTAAGADTATDDVPPGDDDGGERDSDSVEAGADHAVAAAARECEDGTASGRDGLVDPGGEPDGEGDGAAEHDEETGDEPDGDDETDDSVAETDDDLDGDDEAEDDTIDEQAIRRALTGGLDDSDTPSLYHLHVETVSGATATDVERVLRSLENAFYLLGSDPTPTALRNGSFDRTLDLVVGARLASDTVRRAVATLDPVSAVELTAVDETVVEELDPAALVMAAGDAGCGSDDAGERFASLASELDTGFSGEFESTTPEAVSDTTRLDMTWDEFSIEPGADDARAESSSRRAGAVRSGPDDGRLLDELVAELQTGVSERQRTTLRRALGVGPKPSVAVRLRYLSGRVSDLAAYADAIEEFIDEEGTAQQVLDDLDDRLDSLEAEHAELTDQLDRVEGDLGDTEATVEDLGDSLESVEDAVTELEDSLADQHGRLEETRDAIDAQGQKVESNAASIDENAEAIAEGERNIALNARDIRQNAAGVEENADAIAETEAAVVELREEECAAIVERLDQLESAVSDNTEWRERMRSAFDTRND</sequence>
<feature type="compositionally biased region" description="Acidic residues" evidence="2">
    <location>
        <begin position="197"/>
        <end position="246"/>
    </location>
</feature>
<organism evidence="3 4">
    <name type="scientific">Haloarchaeobius litoreus</name>
    <dbReference type="NCBI Taxonomy" id="755306"/>
    <lineage>
        <taxon>Archaea</taxon>
        <taxon>Methanobacteriati</taxon>
        <taxon>Methanobacteriota</taxon>
        <taxon>Stenosarchaea group</taxon>
        <taxon>Halobacteria</taxon>
        <taxon>Halobacteriales</taxon>
        <taxon>Halorubellaceae</taxon>
        <taxon>Haloarchaeobius</taxon>
    </lineage>
</organism>
<feature type="region of interest" description="Disordered" evidence="2">
    <location>
        <begin position="415"/>
        <end position="438"/>
    </location>
</feature>
<accession>A0ABD6DGT7</accession>
<protein>
    <recommendedName>
        <fullName evidence="5">t-SNARE coiled-coil homology domain-containing protein</fullName>
    </recommendedName>
</protein>
<proteinExistence type="predicted"/>
<keyword evidence="4" id="KW-1185">Reference proteome</keyword>
<comment type="caution">
    <text evidence="3">The sequence shown here is derived from an EMBL/GenBank/DDBJ whole genome shotgun (WGS) entry which is preliminary data.</text>
</comment>
<evidence type="ECO:0000313" key="4">
    <source>
        <dbReference type="Proteomes" id="UP001597034"/>
    </source>
</evidence>
<dbReference type="EMBL" id="JBHUDO010000001">
    <property type="protein sequence ID" value="MFD1644414.1"/>
    <property type="molecule type" value="Genomic_DNA"/>
</dbReference>
<feature type="coiled-coil region" evidence="1">
    <location>
        <begin position="621"/>
        <end position="656"/>
    </location>
</feature>
<dbReference type="Proteomes" id="UP001597034">
    <property type="component" value="Unassembled WGS sequence"/>
</dbReference>
<feature type="region of interest" description="Disordered" evidence="2">
    <location>
        <begin position="111"/>
        <end position="246"/>
    </location>
</feature>
<evidence type="ECO:0008006" key="5">
    <source>
        <dbReference type="Google" id="ProtNLM"/>
    </source>
</evidence>
<evidence type="ECO:0000313" key="3">
    <source>
        <dbReference type="EMBL" id="MFD1644414.1"/>
    </source>
</evidence>
<evidence type="ECO:0000256" key="2">
    <source>
        <dbReference type="SAM" id="MobiDB-lite"/>
    </source>
</evidence>
<keyword evidence="1" id="KW-0175">Coiled coil</keyword>
<dbReference type="AlphaFoldDB" id="A0ABD6DGT7"/>
<dbReference type="Gene3D" id="1.10.287.1490">
    <property type="match status" value="1"/>
</dbReference>
<dbReference type="RefSeq" id="WP_256399685.1">
    <property type="nucleotide sequence ID" value="NZ_JANHJR010000002.1"/>
</dbReference>
<feature type="compositionally biased region" description="Low complexity" evidence="2">
    <location>
        <begin position="120"/>
        <end position="151"/>
    </location>
</feature>
<evidence type="ECO:0000256" key="1">
    <source>
        <dbReference type="SAM" id="Coils"/>
    </source>
</evidence>